<name>A0ACA9U8Q3_BIOOC</name>
<accession>A0ACA9U8Q3</accession>
<proteinExistence type="predicted"/>
<reference evidence="1" key="1">
    <citation type="submission" date="2020-04" db="EMBL/GenBank/DDBJ databases">
        <authorList>
            <person name="Broberg M."/>
        </authorList>
    </citation>
    <scope>NUCLEOTIDE SEQUENCE</scope>
</reference>
<dbReference type="Proteomes" id="UP000836387">
    <property type="component" value="Unassembled WGS sequence"/>
</dbReference>
<gene>
    <name evidence="1" type="ORF">CRV2_00014371</name>
</gene>
<sequence length="616" mass="69830">MAGRPKTACSQCNFSKLRCSGEKPTCSRCLRLGRACQWIGTRRRNRGAASRQGLTELPYDSSETHVINYQNTEIPSHLVSGLVDHYFTNIYNANLLLHRPTFLQSVLDGSIEQHVLLSVCALGSRFVDQQPCLHDDAQSWAEEAGRRVFAHVDDPTEENIVTFINLALFWYSRGQWQRMMVFESNAQCTWRLLGLENGRDNGATTVKAELSRRRFWACILIKQFVTRSTSPELDIRLLEKVSLPSDDKLFEENKIPQHQFTWCDPGRTPNFYNELIKLGSLWASACRIACDDELDINIKLINIQKLDSELKVWKRLVHPDFGFGSSVLPAASITFSQRVFIGILYHMIGCAIHSSIVPLLSLGVPIEEHGYSQAISAQTALMHARSISSLLETNHPAISQAPAFVGYAAYCSSAIQIPFLWCRKEGVRQRTLDDIRKNMTVMQAISKRWRLVSRLTSFIPALYRHHQSMAYSLADEPMALDASELNRHKSIPKQARISILGHNEIVWKNGSIDNGTLFDDLGLGFLDETEDRIRPETRLRPTETRDPDNGGTFWNNHVNSEPQFHDLLQNDAVPECIDASQELEWSGSVLLTDEDWLTGFDWHGSEFITPTNLEPT</sequence>
<evidence type="ECO:0000313" key="1">
    <source>
        <dbReference type="EMBL" id="CAG9949068.1"/>
    </source>
</evidence>
<keyword evidence="2" id="KW-1185">Reference proteome</keyword>
<comment type="caution">
    <text evidence="1">The sequence shown here is derived from an EMBL/GenBank/DDBJ whole genome shotgun (WGS) entry which is preliminary data.</text>
</comment>
<organism evidence="1 2">
    <name type="scientific">Clonostachys rosea f. rosea IK726</name>
    <dbReference type="NCBI Taxonomy" id="1349383"/>
    <lineage>
        <taxon>Eukaryota</taxon>
        <taxon>Fungi</taxon>
        <taxon>Dikarya</taxon>
        <taxon>Ascomycota</taxon>
        <taxon>Pezizomycotina</taxon>
        <taxon>Sordariomycetes</taxon>
        <taxon>Hypocreomycetidae</taxon>
        <taxon>Hypocreales</taxon>
        <taxon>Bionectriaceae</taxon>
        <taxon>Clonostachys</taxon>
    </lineage>
</organism>
<evidence type="ECO:0000313" key="2">
    <source>
        <dbReference type="Proteomes" id="UP000836387"/>
    </source>
</evidence>
<reference evidence="1" key="2">
    <citation type="submission" date="2021-10" db="EMBL/GenBank/DDBJ databases">
        <authorList>
            <person name="Piombo E."/>
        </authorList>
    </citation>
    <scope>NUCLEOTIDE SEQUENCE</scope>
</reference>
<dbReference type="EMBL" id="CADEHS020000055">
    <property type="protein sequence ID" value="CAG9949068.1"/>
    <property type="molecule type" value="Genomic_DNA"/>
</dbReference>
<protein>
    <submittedName>
        <fullName evidence="1">Uncharacterized protein</fullName>
    </submittedName>
</protein>